<evidence type="ECO:0008006" key="3">
    <source>
        <dbReference type="Google" id="ProtNLM"/>
    </source>
</evidence>
<organism evidence="1 2">
    <name type="scientific">Panaeolus cyanescens</name>
    <dbReference type="NCBI Taxonomy" id="181874"/>
    <lineage>
        <taxon>Eukaryota</taxon>
        <taxon>Fungi</taxon>
        <taxon>Dikarya</taxon>
        <taxon>Basidiomycota</taxon>
        <taxon>Agaricomycotina</taxon>
        <taxon>Agaricomycetes</taxon>
        <taxon>Agaricomycetidae</taxon>
        <taxon>Agaricales</taxon>
        <taxon>Agaricineae</taxon>
        <taxon>Galeropsidaceae</taxon>
        <taxon>Panaeolus</taxon>
    </lineage>
</organism>
<sequence>MAPQPQAQTATSFIFEIWDHIASYMARDDLTHLALVSDFHLQVARWHLYRHIVLRNERQATPSALDTILLLLRNPLLQRRIETFTILTPSLGMGGPSAFKNWVERFGVQLFSTLTELRGLHMKRPPCARMRVLERFMSVVSRTCRKLQDLVIEGPSSVNYRSTGTRYTFDNPTYHIPSLRSVKVVGRNTNLGWNIASGVLPHPISNITTLHIHLTLPSQRWLADPTSFSDIFSFRFPYLSTLTVADIPQGAHSATLSIFLNRHPTITHLSLLANDPDRTFSITPEMDALPMLSHLRCSPWMMQWLQVNVTLLSLRGVTSLVLDCGGVGNGSVQLGVGAVTNFPNANANANVNPNAVTHLGAPRIPTLPVLPPLHAAQAPHDPRHLQCVAYKGVDFDI</sequence>
<dbReference type="EMBL" id="NHTK01004592">
    <property type="protein sequence ID" value="PPQ85940.1"/>
    <property type="molecule type" value="Genomic_DNA"/>
</dbReference>
<dbReference type="Proteomes" id="UP000284842">
    <property type="component" value="Unassembled WGS sequence"/>
</dbReference>
<dbReference type="AlphaFoldDB" id="A0A409X5E9"/>
<keyword evidence="2" id="KW-1185">Reference proteome</keyword>
<name>A0A409X5E9_9AGAR</name>
<evidence type="ECO:0000313" key="2">
    <source>
        <dbReference type="Proteomes" id="UP000284842"/>
    </source>
</evidence>
<evidence type="ECO:0000313" key="1">
    <source>
        <dbReference type="EMBL" id="PPQ85940.1"/>
    </source>
</evidence>
<dbReference type="STRING" id="181874.A0A409X5E9"/>
<reference evidence="1 2" key="1">
    <citation type="journal article" date="2018" name="Evol. Lett.">
        <title>Horizontal gene cluster transfer increased hallucinogenic mushroom diversity.</title>
        <authorList>
            <person name="Reynolds H.T."/>
            <person name="Vijayakumar V."/>
            <person name="Gluck-Thaler E."/>
            <person name="Korotkin H.B."/>
            <person name="Matheny P.B."/>
            <person name="Slot J.C."/>
        </authorList>
    </citation>
    <scope>NUCLEOTIDE SEQUENCE [LARGE SCALE GENOMIC DNA]</scope>
    <source>
        <strain evidence="1 2">2629</strain>
    </source>
</reference>
<dbReference type="Gene3D" id="3.80.10.10">
    <property type="entry name" value="Ribonuclease Inhibitor"/>
    <property type="match status" value="1"/>
</dbReference>
<proteinExistence type="predicted"/>
<dbReference type="InParanoid" id="A0A409X5E9"/>
<gene>
    <name evidence="1" type="ORF">CVT24_009949</name>
</gene>
<dbReference type="InterPro" id="IPR032675">
    <property type="entry name" value="LRR_dom_sf"/>
</dbReference>
<accession>A0A409X5E9</accession>
<dbReference type="OrthoDB" id="10406333at2759"/>
<comment type="caution">
    <text evidence="1">The sequence shown here is derived from an EMBL/GenBank/DDBJ whole genome shotgun (WGS) entry which is preliminary data.</text>
</comment>
<protein>
    <recommendedName>
        <fullName evidence="3">F-box domain-containing protein</fullName>
    </recommendedName>
</protein>